<keyword evidence="10" id="KW-1185">Reference proteome</keyword>
<dbReference type="InterPro" id="IPR022003">
    <property type="entry name" value="RST"/>
</dbReference>
<dbReference type="GO" id="GO:0003950">
    <property type="term" value="F:NAD+ poly-ADP-ribosyltransferase activity"/>
    <property type="evidence" value="ECO:0007669"/>
    <property type="project" value="InterPro"/>
</dbReference>
<evidence type="ECO:0000313" key="10">
    <source>
        <dbReference type="Proteomes" id="UP000237105"/>
    </source>
</evidence>
<feature type="domain" description="WWE" evidence="6">
    <location>
        <begin position="58"/>
        <end position="133"/>
    </location>
</feature>
<evidence type="ECO:0000259" key="7">
    <source>
        <dbReference type="PROSITE" id="PS51059"/>
    </source>
</evidence>
<dbReference type="GO" id="GO:0005634">
    <property type="term" value="C:nucleus"/>
    <property type="evidence" value="ECO:0007669"/>
    <property type="project" value="UniProtKB-SubCell"/>
</dbReference>
<dbReference type="SUPFAM" id="SSF56399">
    <property type="entry name" value="ADP-ribosylation"/>
    <property type="match status" value="1"/>
</dbReference>
<feature type="domain" description="RST" evidence="8">
    <location>
        <begin position="412"/>
        <end position="481"/>
    </location>
</feature>
<dbReference type="PROSITE" id="PS51879">
    <property type="entry name" value="RST"/>
    <property type="match status" value="1"/>
</dbReference>
<dbReference type="InterPro" id="IPR037197">
    <property type="entry name" value="WWE_dom_sf"/>
</dbReference>
<dbReference type="PANTHER" id="PTHR32263">
    <property type="entry name" value="INACTIVE POLY [ADP-RIBOSE] POLYMERASE SRO4-RELATED"/>
    <property type="match status" value="1"/>
</dbReference>
<dbReference type="InterPro" id="IPR004170">
    <property type="entry name" value="WWE_dom"/>
</dbReference>
<dbReference type="STRING" id="3476.A0A2P5D4U1"/>
<evidence type="ECO:0000256" key="3">
    <source>
        <dbReference type="ARBA" id="ARBA00023016"/>
    </source>
</evidence>
<evidence type="ECO:0000259" key="6">
    <source>
        <dbReference type="PROSITE" id="PS50918"/>
    </source>
</evidence>
<gene>
    <name evidence="9" type="ORF">PanWU01x14_096390</name>
</gene>
<keyword evidence="4" id="KW-0539">Nucleus</keyword>
<dbReference type="EMBL" id="JXTB01000064">
    <property type="protein sequence ID" value="PON68319.1"/>
    <property type="molecule type" value="Genomic_DNA"/>
</dbReference>
<feature type="domain" description="PARP catalytic" evidence="7">
    <location>
        <begin position="211"/>
        <end position="422"/>
    </location>
</feature>
<evidence type="ECO:0000256" key="1">
    <source>
        <dbReference type="ARBA" id="ARBA00004123"/>
    </source>
</evidence>
<proteinExistence type="predicted"/>
<name>A0A2P5D4U1_PARAD</name>
<evidence type="ECO:0000313" key="9">
    <source>
        <dbReference type="EMBL" id="PON68319.1"/>
    </source>
</evidence>
<accession>A0A2P5D4U1</accession>
<sequence length="481" mass="53345">MASYSVNPNLQASKVIKSIKVRASPGSSSSSSSSSASQSETRLSSRVIDNCSSRFLLQNHANLKRSGAPARFMFYHNEMWVDYGREVVDSLRSGFLERKAIIEMAVEGSNYLFDFLRMLQIDLSSGNQRSIAWIDDGGKCFFPKQFVGEEFENAAENPKIEIEIKISASPGRKLGKRRRQVEETEEVGMEVTSSCKDGEVSKRHRVEAPEPETHPRWPNVKLVREDDSTSTTVSNIFLTGIRRIHSSATITAIHQCARVGPLEKARREIFNKQMEMTKAARGTSNTVYAWYGASPKAISDVLAHGFGVSANANTGCVHLSPLGNPFRSAVQSETDDNGEKHMILCRVILGNVEKVEAGTQQGHPSSSEFDTGADDPKNPRWYVIWPTNMSRHILPECVVSYKSSAHSSASLGGFARTKYTFPELFSKIKGSLPHAKVQECITLYNSLKAGKLTRELFIKEFRLVAGEKVLLPAIREMCGIE</sequence>
<evidence type="ECO:0000256" key="5">
    <source>
        <dbReference type="SAM" id="MobiDB-lite"/>
    </source>
</evidence>
<dbReference type="PROSITE" id="PS50918">
    <property type="entry name" value="WWE"/>
    <property type="match status" value="1"/>
</dbReference>
<comment type="subcellular location">
    <subcellularLocation>
        <location evidence="1">Nucleus</location>
    </subcellularLocation>
</comment>
<keyword evidence="2" id="KW-0217">Developmental protein</keyword>
<dbReference type="InterPro" id="IPR012317">
    <property type="entry name" value="Poly(ADP-ribose)pol_cat_dom"/>
</dbReference>
<evidence type="ECO:0000256" key="2">
    <source>
        <dbReference type="ARBA" id="ARBA00022473"/>
    </source>
</evidence>
<protein>
    <submittedName>
        <fullName evidence="9">Poly(ADP-ribose) polymerase</fullName>
    </submittedName>
</protein>
<reference evidence="10" key="1">
    <citation type="submission" date="2016-06" db="EMBL/GenBank/DDBJ databases">
        <title>Parallel loss of symbiosis genes in relatives of nitrogen-fixing non-legume Parasponia.</title>
        <authorList>
            <person name="Van Velzen R."/>
            <person name="Holmer R."/>
            <person name="Bu F."/>
            <person name="Rutten L."/>
            <person name="Van Zeijl A."/>
            <person name="Liu W."/>
            <person name="Santuari L."/>
            <person name="Cao Q."/>
            <person name="Sharma T."/>
            <person name="Shen D."/>
            <person name="Roswanjaya Y."/>
            <person name="Wardhani T."/>
            <person name="Kalhor M.S."/>
            <person name="Jansen J."/>
            <person name="Van den Hoogen J."/>
            <person name="Gungor B."/>
            <person name="Hartog M."/>
            <person name="Hontelez J."/>
            <person name="Verver J."/>
            <person name="Yang W.-C."/>
            <person name="Schijlen E."/>
            <person name="Repin R."/>
            <person name="Schilthuizen M."/>
            <person name="Schranz E."/>
            <person name="Heidstra R."/>
            <person name="Miyata K."/>
            <person name="Fedorova E."/>
            <person name="Kohlen W."/>
            <person name="Bisseling T."/>
            <person name="Smit S."/>
            <person name="Geurts R."/>
        </authorList>
    </citation>
    <scope>NUCLEOTIDE SEQUENCE [LARGE SCALE GENOMIC DNA]</scope>
    <source>
        <strain evidence="10">cv. WU1-14</strain>
    </source>
</reference>
<dbReference type="Pfam" id="PF23467">
    <property type="entry name" value="WWE_5"/>
    <property type="match status" value="1"/>
</dbReference>
<organism evidence="9 10">
    <name type="scientific">Parasponia andersonii</name>
    <name type="common">Sponia andersonii</name>
    <dbReference type="NCBI Taxonomy" id="3476"/>
    <lineage>
        <taxon>Eukaryota</taxon>
        <taxon>Viridiplantae</taxon>
        <taxon>Streptophyta</taxon>
        <taxon>Embryophyta</taxon>
        <taxon>Tracheophyta</taxon>
        <taxon>Spermatophyta</taxon>
        <taxon>Magnoliopsida</taxon>
        <taxon>eudicotyledons</taxon>
        <taxon>Gunneridae</taxon>
        <taxon>Pentapetalae</taxon>
        <taxon>rosids</taxon>
        <taxon>fabids</taxon>
        <taxon>Rosales</taxon>
        <taxon>Cannabaceae</taxon>
        <taxon>Parasponia</taxon>
    </lineage>
</organism>
<feature type="compositionally biased region" description="Basic and acidic residues" evidence="5">
    <location>
        <begin position="196"/>
        <end position="215"/>
    </location>
</feature>
<dbReference type="Pfam" id="PF12174">
    <property type="entry name" value="RST"/>
    <property type="match status" value="1"/>
</dbReference>
<dbReference type="SUPFAM" id="SSF117839">
    <property type="entry name" value="WWE domain"/>
    <property type="match status" value="1"/>
</dbReference>
<dbReference type="InterPro" id="IPR044964">
    <property type="entry name" value="RCD1/SRO1-5"/>
</dbReference>
<dbReference type="OrthoDB" id="6133115at2759"/>
<dbReference type="Gene3D" id="3.90.228.10">
    <property type="match status" value="1"/>
</dbReference>
<dbReference type="AlphaFoldDB" id="A0A2P5D4U1"/>
<comment type="caution">
    <text evidence="9">The sequence shown here is derived from an EMBL/GenBank/DDBJ whole genome shotgun (WGS) entry which is preliminary data.</text>
</comment>
<feature type="region of interest" description="Disordered" evidence="5">
    <location>
        <begin position="186"/>
        <end position="217"/>
    </location>
</feature>
<dbReference type="InterPro" id="IPR057823">
    <property type="entry name" value="WWE_RCD1"/>
</dbReference>
<evidence type="ECO:0000256" key="4">
    <source>
        <dbReference type="ARBA" id="ARBA00023242"/>
    </source>
</evidence>
<dbReference type="Proteomes" id="UP000237105">
    <property type="component" value="Unassembled WGS sequence"/>
</dbReference>
<evidence type="ECO:0000259" key="8">
    <source>
        <dbReference type="PROSITE" id="PS51879"/>
    </source>
</evidence>
<dbReference type="PROSITE" id="PS51059">
    <property type="entry name" value="PARP_CATALYTIC"/>
    <property type="match status" value="1"/>
</dbReference>
<keyword evidence="3" id="KW-0346">Stress response</keyword>
<dbReference type="PANTHER" id="PTHR32263:SF19">
    <property type="entry name" value="OS03G0230300 PROTEIN"/>
    <property type="match status" value="1"/>
</dbReference>